<proteinExistence type="predicted"/>
<dbReference type="PANTHER" id="PTHR20963:SF8">
    <property type="entry name" value="MULTIPLE INOSITOL POLYPHOSPHATE PHOSPHATASE 1"/>
    <property type="match status" value="1"/>
</dbReference>
<reference evidence="5 6" key="1">
    <citation type="submission" date="2018-11" db="EMBL/GenBank/DDBJ databases">
        <authorList>
            <consortium name="Pathogen Informatics"/>
        </authorList>
    </citation>
    <scope>NUCLEOTIDE SEQUENCE [LARGE SCALE GENOMIC DNA]</scope>
    <source>
        <strain>Denwood</strain>
        <strain evidence="6">Zambia</strain>
    </source>
</reference>
<sequence>MCRNNPTLHRGSFWFGHAETILPIVAALGIFNNSIGHSTLHKLTADSFDERLRMIYDTDVPSPTMFRTSYIAPFAGNVAFLLYYCPDLGVLKSLLAFLNFMFFINISDV</sequence>
<evidence type="ECO:0000256" key="1">
    <source>
        <dbReference type="ARBA" id="ARBA00004370"/>
    </source>
</evidence>
<evidence type="ECO:0000256" key="2">
    <source>
        <dbReference type="ARBA" id="ARBA00022729"/>
    </source>
</evidence>
<protein>
    <recommendedName>
        <fullName evidence="7">Multiple inositol polyphosphate phosphatase 1</fullName>
    </recommendedName>
</protein>
<evidence type="ECO:0000313" key="5">
    <source>
        <dbReference type="EMBL" id="VDP43178.1"/>
    </source>
</evidence>
<evidence type="ECO:0000256" key="4">
    <source>
        <dbReference type="SAM" id="Phobius"/>
    </source>
</evidence>
<keyword evidence="4" id="KW-1133">Transmembrane helix</keyword>
<feature type="transmembrane region" description="Helical" evidence="4">
    <location>
        <begin position="90"/>
        <end position="107"/>
    </location>
</feature>
<organism evidence="5 6">
    <name type="scientific">Schistosoma mattheei</name>
    <dbReference type="NCBI Taxonomy" id="31246"/>
    <lineage>
        <taxon>Eukaryota</taxon>
        <taxon>Metazoa</taxon>
        <taxon>Spiralia</taxon>
        <taxon>Lophotrochozoa</taxon>
        <taxon>Platyhelminthes</taxon>
        <taxon>Trematoda</taxon>
        <taxon>Digenea</taxon>
        <taxon>Strigeidida</taxon>
        <taxon>Schistosomatoidea</taxon>
        <taxon>Schistosomatidae</taxon>
        <taxon>Schistosoma</taxon>
    </lineage>
</organism>
<gene>
    <name evidence="5" type="ORF">SMTD_LOCUS8140</name>
</gene>
<dbReference type="PANTHER" id="PTHR20963">
    <property type="entry name" value="MULTIPLE INOSITOL POLYPHOSPHATE PHOSPHATASE-RELATED"/>
    <property type="match status" value="1"/>
</dbReference>
<evidence type="ECO:0000313" key="6">
    <source>
        <dbReference type="Proteomes" id="UP000269396"/>
    </source>
</evidence>
<dbReference type="GO" id="GO:0016020">
    <property type="term" value="C:membrane"/>
    <property type="evidence" value="ECO:0007669"/>
    <property type="project" value="UniProtKB-SubCell"/>
</dbReference>
<comment type="subcellular location">
    <subcellularLocation>
        <location evidence="1">Membrane</location>
    </subcellularLocation>
</comment>
<keyword evidence="3 4" id="KW-0472">Membrane</keyword>
<feature type="transmembrane region" description="Helical" evidence="4">
    <location>
        <begin position="12"/>
        <end position="31"/>
    </location>
</feature>
<evidence type="ECO:0000256" key="3">
    <source>
        <dbReference type="ARBA" id="ARBA00023136"/>
    </source>
</evidence>
<dbReference type="SUPFAM" id="SSF53254">
    <property type="entry name" value="Phosphoglycerate mutase-like"/>
    <property type="match status" value="1"/>
</dbReference>
<dbReference type="GO" id="GO:0003993">
    <property type="term" value="F:acid phosphatase activity"/>
    <property type="evidence" value="ECO:0007669"/>
    <property type="project" value="TreeGrafter"/>
</dbReference>
<dbReference type="AlphaFoldDB" id="A0A3P8E9B5"/>
<dbReference type="EMBL" id="UZAL01028714">
    <property type="protein sequence ID" value="VDP43178.1"/>
    <property type="molecule type" value="Genomic_DNA"/>
</dbReference>
<keyword evidence="6" id="KW-1185">Reference proteome</keyword>
<dbReference type="Proteomes" id="UP000269396">
    <property type="component" value="Unassembled WGS sequence"/>
</dbReference>
<dbReference type="InterPro" id="IPR029033">
    <property type="entry name" value="His_PPase_superfam"/>
</dbReference>
<dbReference type="Gene3D" id="3.40.50.1240">
    <property type="entry name" value="Phosphoglycerate mutase-like"/>
    <property type="match status" value="1"/>
</dbReference>
<keyword evidence="2" id="KW-0732">Signal</keyword>
<dbReference type="GO" id="GO:0052745">
    <property type="term" value="F:inositol phosphate phosphatase activity"/>
    <property type="evidence" value="ECO:0007669"/>
    <property type="project" value="TreeGrafter"/>
</dbReference>
<name>A0A3P8E9B5_9TREM</name>
<keyword evidence="4" id="KW-0812">Transmembrane</keyword>
<accession>A0A3P8E9B5</accession>
<evidence type="ECO:0008006" key="7">
    <source>
        <dbReference type="Google" id="ProtNLM"/>
    </source>
</evidence>